<dbReference type="Proteomes" id="UP000032180">
    <property type="component" value="Chromosome 12"/>
</dbReference>
<dbReference type="Gramene" id="LPERR12G12840.1">
    <property type="protein sequence ID" value="LPERR12G12840.1"/>
    <property type="gene ID" value="LPERR12G12840"/>
</dbReference>
<evidence type="ECO:0000313" key="3">
    <source>
        <dbReference type="Proteomes" id="UP000032180"/>
    </source>
</evidence>
<accession>A0A0D9Y0B2</accession>
<reference evidence="2" key="3">
    <citation type="submission" date="2015-04" db="UniProtKB">
        <authorList>
            <consortium name="EnsemblPlants"/>
        </authorList>
    </citation>
    <scope>IDENTIFICATION</scope>
</reference>
<feature type="compositionally biased region" description="Polar residues" evidence="1">
    <location>
        <begin position="30"/>
        <end position="40"/>
    </location>
</feature>
<dbReference type="EnsemblPlants" id="LPERR12G12840.1">
    <property type="protein sequence ID" value="LPERR12G12840.1"/>
    <property type="gene ID" value="LPERR12G12840"/>
</dbReference>
<reference evidence="3" key="2">
    <citation type="submission" date="2013-12" db="EMBL/GenBank/DDBJ databases">
        <authorList>
            <person name="Yu Y."/>
            <person name="Lee S."/>
            <person name="de Baynast K."/>
            <person name="Wissotski M."/>
            <person name="Liu L."/>
            <person name="Talag J."/>
            <person name="Goicoechea J."/>
            <person name="Angelova A."/>
            <person name="Jetty R."/>
            <person name="Kudrna D."/>
            <person name="Golser W."/>
            <person name="Rivera L."/>
            <person name="Zhang J."/>
            <person name="Wing R."/>
        </authorList>
    </citation>
    <scope>NUCLEOTIDE SEQUENCE</scope>
</reference>
<evidence type="ECO:0000256" key="1">
    <source>
        <dbReference type="SAM" id="MobiDB-lite"/>
    </source>
</evidence>
<reference evidence="2 3" key="1">
    <citation type="submission" date="2012-08" db="EMBL/GenBank/DDBJ databases">
        <title>Oryza genome evolution.</title>
        <authorList>
            <person name="Wing R.A."/>
        </authorList>
    </citation>
    <scope>NUCLEOTIDE SEQUENCE</scope>
</reference>
<name>A0A0D9Y0B2_9ORYZ</name>
<dbReference type="HOGENOM" id="CLU_2641666_0_0_1"/>
<proteinExistence type="predicted"/>
<feature type="region of interest" description="Disordered" evidence="1">
    <location>
        <begin position="1"/>
        <end position="67"/>
    </location>
</feature>
<keyword evidence="3" id="KW-1185">Reference proteome</keyword>
<evidence type="ECO:0000313" key="2">
    <source>
        <dbReference type="EnsemblPlants" id="LPERR12G12840.1"/>
    </source>
</evidence>
<protein>
    <submittedName>
        <fullName evidence="2">Uncharacterized protein</fullName>
    </submittedName>
</protein>
<sequence>METTLSHPRGGGARLASGGATDRLTRLNWEGTTAQQQMSVLTRAKKRRLEEESSRPDLAPKGGEDLISCLPDDILVP</sequence>
<organism evidence="2 3">
    <name type="scientific">Leersia perrieri</name>
    <dbReference type="NCBI Taxonomy" id="77586"/>
    <lineage>
        <taxon>Eukaryota</taxon>
        <taxon>Viridiplantae</taxon>
        <taxon>Streptophyta</taxon>
        <taxon>Embryophyta</taxon>
        <taxon>Tracheophyta</taxon>
        <taxon>Spermatophyta</taxon>
        <taxon>Magnoliopsida</taxon>
        <taxon>Liliopsida</taxon>
        <taxon>Poales</taxon>
        <taxon>Poaceae</taxon>
        <taxon>BOP clade</taxon>
        <taxon>Oryzoideae</taxon>
        <taxon>Oryzeae</taxon>
        <taxon>Oryzinae</taxon>
        <taxon>Leersia</taxon>
    </lineage>
</organism>
<dbReference type="AlphaFoldDB" id="A0A0D9Y0B2"/>